<dbReference type="InterPro" id="IPR051037">
    <property type="entry name" value="RNAPII_TF_IWS1"/>
</dbReference>
<evidence type="ECO:0000313" key="6">
    <source>
        <dbReference type="Proteomes" id="UP001363151"/>
    </source>
</evidence>
<dbReference type="PANTHER" id="PTHR46010:SF1">
    <property type="entry name" value="PROTEIN IWS1 HOMOLOG"/>
    <property type="match status" value="1"/>
</dbReference>
<organism evidence="5 6">
    <name type="scientific">Aureococcus anophagefferens</name>
    <name type="common">Harmful bloom alga</name>
    <dbReference type="NCBI Taxonomy" id="44056"/>
    <lineage>
        <taxon>Eukaryota</taxon>
        <taxon>Sar</taxon>
        <taxon>Stramenopiles</taxon>
        <taxon>Ochrophyta</taxon>
        <taxon>Pelagophyceae</taxon>
        <taxon>Pelagomonadales</taxon>
        <taxon>Pelagomonadaceae</taxon>
        <taxon>Aureococcus</taxon>
    </lineage>
</organism>
<feature type="domain" description="TFIIS N-terminal" evidence="4">
    <location>
        <begin position="216"/>
        <end position="293"/>
    </location>
</feature>
<dbReference type="SUPFAM" id="SSF47676">
    <property type="entry name" value="Conserved domain common to transcription factors TFIIS, elongin A, CRSP70"/>
    <property type="match status" value="1"/>
</dbReference>
<gene>
    <name evidence="5" type="primary">IWS1</name>
    <name evidence="5" type="ORF">SO694_00035122</name>
</gene>
<comment type="similarity">
    <text evidence="1">Belongs to the IWS1 family.</text>
</comment>
<keyword evidence="5" id="KW-0648">Protein biosynthesis</keyword>
<dbReference type="InterPro" id="IPR035441">
    <property type="entry name" value="TFIIS/LEDGF_dom_sf"/>
</dbReference>
<dbReference type="PANTHER" id="PTHR46010">
    <property type="entry name" value="PROTEIN IWS1 HOMOLOG"/>
    <property type="match status" value="1"/>
</dbReference>
<dbReference type="Gene3D" id="1.20.930.10">
    <property type="entry name" value="Conserved domain common to transcription factors TFIIS, elongin A, CRSP70"/>
    <property type="match status" value="1"/>
</dbReference>
<proteinExistence type="inferred from homology"/>
<dbReference type="Pfam" id="PF08711">
    <property type="entry name" value="Med26"/>
    <property type="match status" value="1"/>
</dbReference>
<feature type="compositionally biased region" description="Acidic residues" evidence="3">
    <location>
        <begin position="74"/>
        <end position="84"/>
    </location>
</feature>
<keyword evidence="2" id="KW-0539">Nucleus</keyword>
<comment type="caution">
    <text evidence="5">The sequence shown here is derived from an EMBL/GenBank/DDBJ whole genome shotgun (WGS) entry which is preliminary data.</text>
</comment>
<name>A0ABR1FKM7_AURAN</name>
<dbReference type="PROSITE" id="PS51319">
    <property type="entry name" value="TFIIS_N"/>
    <property type="match status" value="1"/>
</dbReference>
<evidence type="ECO:0000256" key="3">
    <source>
        <dbReference type="SAM" id="MobiDB-lite"/>
    </source>
</evidence>
<evidence type="ECO:0000259" key="4">
    <source>
        <dbReference type="PROSITE" id="PS51319"/>
    </source>
</evidence>
<dbReference type="EMBL" id="JBBJCI010000367">
    <property type="protein sequence ID" value="KAK7232594.1"/>
    <property type="molecule type" value="Genomic_DNA"/>
</dbReference>
<feature type="region of interest" description="Disordered" evidence="3">
    <location>
        <begin position="354"/>
        <end position="388"/>
    </location>
</feature>
<keyword evidence="5" id="KW-0251">Elongation factor</keyword>
<dbReference type="Proteomes" id="UP001363151">
    <property type="component" value="Unassembled WGS sequence"/>
</dbReference>
<evidence type="ECO:0000313" key="5">
    <source>
        <dbReference type="EMBL" id="KAK7232594.1"/>
    </source>
</evidence>
<protein>
    <submittedName>
        <fullName evidence="5">Transcription elongation factor</fullName>
    </submittedName>
</protein>
<sequence>MADIKDIFGESDSEEEEDQGGDVGKLFELSDDDDDDDLPVAPPPARSRLKQRGAPGGPPKPKAKAPVEGGNAYDSDDEPEEDDADRAFIDAEGDDQELLAEYASEKQNFREDRPGGDDFEADERAKPAGRGRDDDNPMAPTLNRMKRKRTKEMATDEKDKVVSALLGTMDGALKEDAAAAEEGAPALAKLKLLPVVERVFKQKALANTLLDFDALDMVAQWLAPGADGSLPTLAVREALLRSLGGLPAQPEHLKRSGLGKVVMRYARNKKETEGNRRLARKLVEAWSRPVVGKHVDMKNLEAATEMRFKRDVRGKVAAVDQKKDDADEIFAKEGEESKDRPRVRVPNFNGFDFTVRPLSGAEPVTGRRKAAPSADSSKGRLAKKIKKR</sequence>
<comment type="subcellular location">
    <subcellularLocation>
        <location evidence="2">Nucleus</location>
    </subcellularLocation>
</comment>
<evidence type="ECO:0000256" key="2">
    <source>
        <dbReference type="PROSITE-ProRule" id="PRU00649"/>
    </source>
</evidence>
<feature type="region of interest" description="Disordered" evidence="3">
    <location>
        <begin position="1"/>
        <end position="157"/>
    </location>
</feature>
<reference evidence="5 6" key="1">
    <citation type="submission" date="2024-03" db="EMBL/GenBank/DDBJ databases">
        <title>Aureococcus anophagefferens CCMP1851 and Kratosvirus quantuckense: Draft genome of a second virus-susceptible host strain in the model system.</title>
        <authorList>
            <person name="Chase E."/>
            <person name="Truchon A.R."/>
            <person name="Schepens W."/>
            <person name="Wilhelm S.W."/>
        </authorList>
    </citation>
    <scope>NUCLEOTIDE SEQUENCE [LARGE SCALE GENOMIC DNA]</scope>
    <source>
        <strain evidence="5 6">CCMP1851</strain>
    </source>
</reference>
<dbReference type="GO" id="GO:0003746">
    <property type="term" value="F:translation elongation factor activity"/>
    <property type="evidence" value="ECO:0007669"/>
    <property type="project" value="UniProtKB-KW"/>
</dbReference>
<feature type="compositionally biased region" description="Basic and acidic residues" evidence="3">
    <location>
        <begin position="103"/>
        <end position="135"/>
    </location>
</feature>
<feature type="compositionally biased region" description="Acidic residues" evidence="3">
    <location>
        <begin position="9"/>
        <end position="20"/>
    </location>
</feature>
<feature type="compositionally biased region" description="Acidic residues" evidence="3">
    <location>
        <begin position="29"/>
        <end position="38"/>
    </location>
</feature>
<evidence type="ECO:0000256" key="1">
    <source>
        <dbReference type="ARBA" id="ARBA00037992"/>
    </source>
</evidence>
<keyword evidence="6" id="KW-1185">Reference proteome</keyword>
<accession>A0ABR1FKM7</accession>
<dbReference type="InterPro" id="IPR017923">
    <property type="entry name" value="TFIIS_N"/>
</dbReference>